<keyword evidence="17" id="KW-0675">Receptor</keyword>
<keyword evidence="16 21" id="KW-0472">Membrane</keyword>
<keyword evidence="15 21" id="KW-1133">Transmembrane helix</keyword>
<feature type="non-terminal residue" evidence="23">
    <location>
        <position position="1"/>
    </location>
</feature>
<dbReference type="OrthoDB" id="676979at2759"/>
<evidence type="ECO:0000256" key="13">
    <source>
        <dbReference type="ARBA" id="ARBA00022777"/>
    </source>
</evidence>
<dbReference type="PANTHER" id="PTHR27008">
    <property type="entry name" value="OS04G0122200 PROTEIN"/>
    <property type="match status" value="1"/>
</dbReference>
<dbReference type="FunFam" id="1.10.510.10:FF:000358">
    <property type="entry name" value="Putative leucine-rich repeat receptor-like serine/threonine-protein kinase"/>
    <property type="match status" value="1"/>
</dbReference>
<evidence type="ECO:0000313" key="24">
    <source>
        <dbReference type="Proteomes" id="UP000230069"/>
    </source>
</evidence>
<evidence type="ECO:0000256" key="10">
    <source>
        <dbReference type="ARBA" id="ARBA00022729"/>
    </source>
</evidence>
<dbReference type="InterPro" id="IPR013210">
    <property type="entry name" value="LRR_N_plant-typ"/>
</dbReference>
<dbReference type="Gene3D" id="3.30.200.20">
    <property type="entry name" value="Phosphorylase Kinase, domain 1"/>
    <property type="match status" value="1"/>
</dbReference>
<evidence type="ECO:0000256" key="18">
    <source>
        <dbReference type="ARBA" id="ARBA00023180"/>
    </source>
</evidence>
<dbReference type="InterPro" id="IPR011009">
    <property type="entry name" value="Kinase-like_dom_sf"/>
</dbReference>
<keyword evidence="11" id="KW-0677">Repeat</keyword>
<dbReference type="EMBL" id="KZ305047">
    <property type="protein sequence ID" value="PIA37153.1"/>
    <property type="molecule type" value="Genomic_DNA"/>
</dbReference>
<dbReference type="Proteomes" id="UP000230069">
    <property type="component" value="Unassembled WGS sequence"/>
</dbReference>
<comment type="subcellular location">
    <subcellularLocation>
        <location evidence="1">Cell membrane</location>
        <topology evidence="1">Single-pass type I membrane protein</topology>
    </subcellularLocation>
</comment>
<dbReference type="Gene3D" id="3.80.10.10">
    <property type="entry name" value="Ribonuclease Inhibitor"/>
    <property type="match status" value="3"/>
</dbReference>
<evidence type="ECO:0000256" key="17">
    <source>
        <dbReference type="ARBA" id="ARBA00023170"/>
    </source>
</evidence>
<dbReference type="PROSITE" id="PS00108">
    <property type="entry name" value="PROTEIN_KINASE_ST"/>
    <property type="match status" value="1"/>
</dbReference>
<feature type="domain" description="Protein kinase" evidence="22">
    <location>
        <begin position="514"/>
        <end position="845"/>
    </location>
</feature>
<keyword evidence="4" id="KW-1003">Cell membrane</keyword>
<evidence type="ECO:0000256" key="15">
    <source>
        <dbReference type="ARBA" id="ARBA00022989"/>
    </source>
</evidence>
<keyword evidence="12" id="KW-0547">Nucleotide-binding</keyword>
<keyword evidence="10" id="KW-0732">Signal</keyword>
<dbReference type="EC" id="2.7.11.1" evidence="3"/>
<keyword evidence="14" id="KW-0067">ATP-binding</keyword>
<dbReference type="FunFam" id="3.80.10.10:FF:000288">
    <property type="entry name" value="LRR receptor-like serine/threonine-protein kinase EFR"/>
    <property type="match status" value="1"/>
</dbReference>
<keyword evidence="13" id="KW-0418">Kinase</keyword>
<dbReference type="InParanoid" id="A0A2G5D0W5"/>
<evidence type="ECO:0000256" key="3">
    <source>
        <dbReference type="ARBA" id="ARBA00012513"/>
    </source>
</evidence>
<evidence type="ECO:0000256" key="6">
    <source>
        <dbReference type="ARBA" id="ARBA00022553"/>
    </source>
</evidence>
<evidence type="ECO:0000256" key="14">
    <source>
        <dbReference type="ARBA" id="ARBA00022840"/>
    </source>
</evidence>
<evidence type="ECO:0000313" key="23">
    <source>
        <dbReference type="EMBL" id="PIA37153.1"/>
    </source>
</evidence>
<dbReference type="FunCoup" id="A0A2G5D0W5">
    <property type="interactions" value="1454"/>
</dbReference>
<evidence type="ECO:0000256" key="5">
    <source>
        <dbReference type="ARBA" id="ARBA00022527"/>
    </source>
</evidence>
<protein>
    <recommendedName>
        <fullName evidence="3">non-specific serine/threonine protein kinase</fullName>
        <ecNumber evidence="3">2.7.11.1</ecNumber>
    </recommendedName>
</protein>
<dbReference type="InterPro" id="IPR001611">
    <property type="entry name" value="Leu-rich_rpt"/>
</dbReference>
<keyword evidence="24" id="KW-1185">Reference proteome</keyword>
<feature type="transmembrane region" description="Helical" evidence="21">
    <location>
        <begin position="524"/>
        <end position="548"/>
    </location>
</feature>
<dbReference type="SUPFAM" id="SSF52058">
    <property type="entry name" value="L domain-like"/>
    <property type="match status" value="2"/>
</dbReference>
<evidence type="ECO:0000256" key="11">
    <source>
        <dbReference type="ARBA" id="ARBA00022737"/>
    </source>
</evidence>
<dbReference type="InterPro" id="IPR051809">
    <property type="entry name" value="Plant_receptor-like_S/T_kinase"/>
</dbReference>
<evidence type="ECO:0000256" key="16">
    <source>
        <dbReference type="ARBA" id="ARBA00023136"/>
    </source>
</evidence>
<dbReference type="InterPro" id="IPR008271">
    <property type="entry name" value="Ser/Thr_kinase_AS"/>
</dbReference>
<dbReference type="STRING" id="218851.A0A2G5D0W5"/>
<dbReference type="InterPro" id="IPR000719">
    <property type="entry name" value="Prot_kinase_dom"/>
</dbReference>
<evidence type="ECO:0000256" key="21">
    <source>
        <dbReference type="SAM" id="Phobius"/>
    </source>
</evidence>
<evidence type="ECO:0000256" key="2">
    <source>
        <dbReference type="ARBA" id="ARBA00008684"/>
    </source>
</evidence>
<dbReference type="Pfam" id="PF13855">
    <property type="entry name" value="LRR_8"/>
    <property type="match status" value="1"/>
</dbReference>
<accession>A0A2G5D0W5</accession>
<dbReference type="GO" id="GO:0004674">
    <property type="term" value="F:protein serine/threonine kinase activity"/>
    <property type="evidence" value="ECO:0007669"/>
    <property type="project" value="UniProtKB-KW"/>
</dbReference>
<dbReference type="FunFam" id="3.80.10.10:FF:000275">
    <property type="entry name" value="Leucine-rich repeat receptor-like protein kinase"/>
    <property type="match status" value="1"/>
</dbReference>
<evidence type="ECO:0000256" key="20">
    <source>
        <dbReference type="ARBA" id="ARBA00048679"/>
    </source>
</evidence>
<evidence type="ECO:0000256" key="9">
    <source>
        <dbReference type="ARBA" id="ARBA00022692"/>
    </source>
</evidence>
<evidence type="ECO:0000259" key="22">
    <source>
        <dbReference type="PROSITE" id="PS50011"/>
    </source>
</evidence>
<keyword evidence="9 21" id="KW-0812">Transmembrane</keyword>
<keyword evidence="7" id="KW-0433">Leucine-rich repeat</keyword>
<organism evidence="23 24">
    <name type="scientific">Aquilegia coerulea</name>
    <name type="common">Rocky mountain columbine</name>
    <dbReference type="NCBI Taxonomy" id="218851"/>
    <lineage>
        <taxon>Eukaryota</taxon>
        <taxon>Viridiplantae</taxon>
        <taxon>Streptophyta</taxon>
        <taxon>Embryophyta</taxon>
        <taxon>Tracheophyta</taxon>
        <taxon>Spermatophyta</taxon>
        <taxon>Magnoliopsida</taxon>
        <taxon>Ranunculales</taxon>
        <taxon>Ranunculaceae</taxon>
        <taxon>Thalictroideae</taxon>
        <taxon>Aquilegia</taxon>
    </lineage>
</organism>
<dbReference type="Pfam" id="PF00560">
    <property type="entry name" value="LRR_1"/>
    <property type="match status" value="7"/>
</dbReference>
<dbReference type="Gene3D" id="1.10.510.10">
    <property type="entry name" value="Transferase(Phosphotransferase) domain 1"/>
    <property type="match status" value="1"/>
</dbReference>
<gene>
    <name evidence="23" type="ORF">AQUCO_03000017v1</name>
</gene>
<evidence type="ECO:0000256" key="7">
    <source>
        <dbReference type="ARBA" id="ARBA00022614"/>
    </source>
</evidence>
<dbReference type="PANTHER" id="PTHR27008:SF596">
    <property type="entry name" value="OS02G0215500 PROTEIN"/>
    <property type="match status" value="1"/>
</dbReference>
<evidence type="ECO:0000256" key="19">
    <source>
        <dbReference type="ARBA" id="ARBA00047899"/>
    </source>
</evidence>
<dbReference type="Pfam" id="PF08263">
    <property type="entry name" value="LRRNT_2"/>
    <property type="match status" value="1"/>
</dbReference>
<proteinExistence type="inferred from homology"/>
<evidence type="ECO:0000256" key="8">
    <source>
        <dbReference type="ARBA" id="ARBA00022679"/>
    </source>
</evidence>
<dbReference type="AlphaFoldDB" id="A0A2G5D0W5"/>
<dbReference type="SMART" id="SM00220">
    <property type="entry name" value="S_TKc"/>
    <property type="match status" value="1"/>
</dbReference>
<sequence>LQCLVLSIESYKTLVHLLLNRLALLAFRSQITLDPMMIMSSWNDSHHFCQWEGVTCSLRHSRVTMLNLDSRGLVGSISPHIGNLSLLSVLNLQNNSFHGVIPQEIGGLFRLEGLSLVNNSLVGEIPINISLCSSLTRLFLSGNNFVGKIPMELGSLPKLVRLALENDKITGEIPPSLGNITTLEGLYLSYNNLEGNLTYLALQGNNLGSGKSEDLNFLTPLANCTNLDTLMLNSNQFGGMLPPSVGNFSNQLTKLYLYENRISGNIPTELQNLQSLIVLDLSTNFFTGSIPMGLGNLRMLQILSLEYNQLSGHVPYFLGNMSQLVELYLFNNFLDGNIFSTLENQILQILDLSRNNFTGTIPREIGLSSHLNQLILGHNSLTGSIPLEVGNLKNLEYLDVSENRMSGEIPSALGSLRLEYLYLQSNSFQGPLPSSLTLLEGLLSLDVSRNNLSGGVPKQFEKLSGLTNLNLSFNNFEGDVPIGGVFRNSSAISLFGNVKVCGGIPSLRLPKCHFETSKKQGIGLALKVILGVLISLFMVGLLLAFFYFRKNPKTKPPPEECLGDLKRVLNLIERGASKTFMAECEALREVRHRNLLKILTVCSSADFKGNDFKALVFEFMPNGSLEHWLHPNEDVEDVPRNLNLCQRLNIAIDVATALDYLHNYCERPIAHCDLKPSNILLSDDLTAHVGDFGLAKFLSETKSTITSSKDESRSIAIRGTIGYIPPEYGAVGGVSTQGDIYSYGICLLEMFTGKKPTHQMFKDGVSLHDYTKLALPHRVMEIIDVHLLADDTHSGNIDLVNRGRECLSLIIRIGVACSVPLMNERMNIKDVLKDLHSIKAKYLQV</sequence>
<dbReference type="InterPro" id="IPR001245">
    <property type="entry name" value="Ser-Thr/Tyr_kinase_cat_dom"/>
</dbReference>
<keyword evidence="18" id="KW-0325">Glycoprotein</keyword>
<keyword evidence="8" id="KW-0808">Transferase</keyword>
<evidence type="ECO:0000256" key="1">
    <source>
        <dbReference type="ARBA" id="ARBA00004251"/>
    </source>
</evidence>
<dbReference type="SUPFAM" id="SSF56112">
    <property type="entry name" value="Protein kinase-like (PK-like)"/>
    <property type="match status" value="1"/>
</dbReference>
<reference evidence="23 24" key="1">
    <citation type="submission" date="2017-09" db="EMBL/GenBank/DDBJ databases">
        <title>WGS assembly of Aquilegia coerulea Goldsmith.</title>
        <authorList>
            <person name="Hodges S."/>
            <person name="Kramer E."/>
            <person name="Nordborg M."/>
            <person name="Tomkins J."/>
            <person name="Borevitz J."/>
            <person name="Derieg N."/>
            <person name="Yan J."/>
            <person name="Mihaltcheva S."/>
            <person name="Hayes R.D."/>
            <person name="Rokhsar D."/>
        </authorList>
    </citation>
    <scope>NUCLEOTIDE SEQUENCE [LARGE SCALE GENOMIC DNA]</scope>
    <source>
        <strain evidence="24">cv. Goldsmith</strain>
    </source>
</reference>
<dbReference type="GO" id="GO:0005524">
    <property type="term" value="F:ATP binding"/>
    <property type="evidence" value="ECO:0007669"/>
    <property type="project" value="UniProtKB-KW"/>
</dbReference>
<dbReference type="InterPro" id="IPR032675">
    <property type="entry name" value="LRR_dom_sf"/>
</dbReference>
<keyword evidence="6" id="KW-0597">Phosphoprotein</keyword>
<evidence type="ECO:0000256" key="12">
    <source>
        <dbReference type="ARBA" id="ARBA00022741"/>
    </source>
</evidence>
<comment type="catalytic activity">
    <reaction evidence="20">
        <text>L-seryl-[protein] + ATP = O-phospho-L-seryl-[protein] + ADP + H(+)</text>
        <dbReference type="Rhea" id="RHEA:17989"/>
        <dbReference type="Rhea" id="RHEA-COMP:9863"/>
        <dbReference type="Rhea" id="RHEA-COMP:11604"/>
        <dbReference type="ChEBI" id="CHEBI:15378"/>
        <dbReference type="ChEBI" id="CHEBI:29999"/>
        <dbReference type="ChEBI" id="CHEBI:30616"/>
        <dbReference type="ChEBI" id="CHEBI:83421"/>
        <dbReference type="ChEBI" id="CHEBI:456216"/>
        <dbReference type="EC" id="2.7.11.1"/>
    </reaction>
</comment>
<evidence type="ECO:0000256" key="4">
    <source>
        <dbReference type="ARBA" id="ARBA00022475"/>
    </source>
</evidence>
<keyword evidence="5" id="KW-0723">Serine/threonine-protein kinase</keyword>
<dbReference type="Pfam" id="PF07714">
    <property type="entry name" value="PK_Tyr_Ser-Thr"/>
    <property type="match status" value="1"/>
</dbReference>
<comment type="catalytic activity">
    <reaction evidence="19">
        <text>L-threonyl-[protein] + ATP = O-phospho-L-threonyl-[protein] + ADP + H(+)</text>
        <dbReference type="Rhea" id="RHEA:46608"/>
        <dbReference type="Rhea" id="RHEA-COMP:11060"/>
        <dbReference type="Rhea" id="RHEA-COMP:11605"/>
        <dbReference type="ChEBI" id="CHEBI:15378"/>
        <dbReference type="ChEBI" id="CHEBI:30013"/>
        <dbReference type="ChEBI" id="CHEBI:30616"/>
        <dbReference type="ChEBI" id="CHEBI:61977"/>
        <dbReference type="ChEBI" id="CHEBI:456216"/>
        <dbReference type="EC" id="2.7.11.1"/>
    </reaction>
</comment>
<comment type="similarity">
    <text evidence="2">Belongs to the protein kinase superfamily. Ser/Thr protein kinase family.</text>
</comment>
<dbReference type="PROSITE" id="PS50011">
    <property type="entry name" value="PROTEIN_KINASE_DOM"/>
    <property type="match status" value="1"/>
</dbReference>
<name>A0A2G5D0W5_AQUCA</name>
<dbReference type="GO" id="GO:0005886">
    <property type="term" value="C:plasma membrane"/>
    <property type="evidence" value="ECO:0007669"/>
    <property type="project" value="UniProtKB-SubCell"/>
</dbReference>